<dbReference type="GO" id="GO:0005886">
    <property type="term" value="C:plasma membrane"/>
    <property type="evidence" value="ECO:0007669"/>
    <property type="project" value="TreeGrafter"/>
</dbReference>
<dbReference type="Pfam" id="PF13746">
    <property type="entry name" value="Fer4_18"/>
    <property type="match status" value="1"/>
</dbReference>
<keyword evidence="7" id="KW-0812">Transmembrane</keyword>
<evidence type="ECO:0000256" key="6">
    <source>
        <dbReference type="ARBA" id="ARBA00023014"/>
    </source>
</evidence>
<dbReference type="InterPro" id="IPR032879">
    <property type="entry name" value="FixG_C"/>
</dbReference>
<keyword evidence="7" id="KW-0472">Membrane</keyword>
<keyword evidence="4" id="KW-0249">Electron transport</keyword>
<dbReference type="PANTHER" id="PTHR30176">
    <property type="entry name" value="FERREDOXIN-TYPE PROTEIN NAPH"/>
    <property type="match status" value="1"/>
</dbReference>
<feature type="transmembrane region" description="Helical" evidence="7">
    <location>
        <begin position="82"/>
        <end position="101"/>
    </location>
</feature>
<evidence type="ECO:0000313" key="9">
    <source>
        <dbReference type="EMBL" id="MBO1317903.1"/>
    </source>
</evidence>
<keyword evidence="7" id="KW-1133">Transmembrane helix</keyword>
<evidence type="ECO:0000256" key="5">
    <source>
        <dbReference type="ARBA" id="ARBA00023004"/>
    </source>
</evidence>
<dbReference type="PROSITE" id="PS00198">
    <property type="entry name" value="4FE4S_FER_1"/>
    <property type="match status" value="1"/>
</dbReference>
<reference evidence="9" key="1">
    <citation type="submission" date="2021-03" db="EMBL/GenBank/DDBJ databases">
        <authorList>
            <person name="Wang G."/>
        </authorList>
    </citation>
    <scope>NUCLEOTIDE SEQUENCE</scope>
    <source>
        <strain evidence="9">KCTC 12899</strain>
    </source>
</reference>
<dbReference type="Pfam" id="PF12801">
    <property type="entry name" value="Fer4_5"/>
    <property type="match status" value="1"/>
</dbReference>
<gene>
    <name evidence="9" type="primary">ccoG</name>
    <name evidence="9" type="ORF">J3U88_05470</name>
</gene>
<keyword evidence="10" id="KW-1185">Reference proteome</keyword>
<evidence type="ECO:0000259" key="8">
    <source>
        <dbReference type="PROSITE" id="PS51379"/>
    </source>
</evidence>
<dbReference type="InterPro" id="IPR014116">
    <property type="entry name" value="Cyt_c_oxidase_cbb3_FixG"/>
</dbReference>
<keyword evidence="6" id="KW-0411">Iron-sulfur</keyword>
<comment type="caution">
    <text evidence="9">The sequence shown here is derived from an EMBL/GenBank/DDBJ whole genome shotgun (WGS) entry which is preliminary data.</text>
</comment>
<dbReference type="PANTHER" id="PTHR30176:SF3">
    <property type="entry name" value="FERREDOXIN-TYPE PROTEIN NAPH"/>
    <property type="match status" value="1"/>
</dbReference>
<dbReference type="InterPro" id="IPR017896">
    <property type="entry name" value="4Fe4S_Fe-S-bd"/>
</dbReference>
<protein>
    <submittedName>
        <fullName evidence="9">Cytochrome c oxidase accessory protein CcoG</fullName>
    </submittedName>
</protein>
<organism evidence="9 10">
    <name type="scientific">Acanthopleuribacter pedis</name>
    <dbReference type="NCBI Taxonomy" id="442870"/>
    <lineage>
        <taxon>Bacteria</taxon>
        <taxon>Pseudomonadati</taxon>
        <taxon>Acidobacteriota</taxon>
        <taxon>Holophagae</taxon>
        <taxon>Acanthopleuribacterales</taxon>
        <taxon>Acanthopleuribacteraceae</taxon>
        <taxon>Acanthopleuribacter</taxon>
    </lineage>
</organism>
<dbReference type="Pfam" id="PF11614">
    <property type="entry name" value="FixG_C"/>
    <property type="match status" value="1"/>
</dbReference>
<keyword evidence="3" id="KW-0479">Metal-binding</keyword>
<feature type="transmembrane region" description="Helical" evidence="7">
    <location>
        <begin position="192"/>
        <end position="212"/>
    </location>
</feature>
<accession>A0A8J7QG12</accession>
<feature type="domain" description="4Fe-4S ferredoxin-type" evidence="8">
    <location>
        <begin position="253"/>
        <end position="281"/>
    </location>
</feature>
<evidence type="ECO:0000256" key="3">
    <source>
        <dbReference type="ARBA" id="ARBA00022723"/>
    </source>
</evidence>
<evidence type="ECO:0000256" key="4">
    <source>
        <dbReference type="ARBA" id="ARBA00022982"/>
    </source>
</evidence>
<dbReference type="PROSITE" id="PS51379">
    <property type="entry name" value="4FE4S_FER_2"/>
    <property type="match status" value="1"/>
</dbReference>
<name>A0A8J7QG12_9BACT</name>
<dbReference type="AlphaFoldDB" id="A0A8J7QG12"/>
<feature type="transmembrane region" description="Helical" evidence="7">
    <location>
        <begin position="330"/>
        <end position="350"/>
    </location>
</feature>
<dbReference type="Proteomes" id="UP000664417">
    <property type="component" value="Unassembled WGS sequence"/>
</dbReference>
<keyword evidence="1" id="KW-0813">Transport</keyword>
<dbReference type="GO" id="GO:0046872">
    <property type="term" value="F:metal ion binding"/>
    <property type="evidence" value="ECO:0007669"/>
    <property type="project" value="UniProtKB-KW"/>
</dbReference>
<dbReference type="NCBIfam" id="TIGR02745">
    <property type="entry name" value="ccoG_rdxA_fixG"/>
    <property type="match status" value="1"/>
</dbReference>
<dbReference type="EMBL" id="JAFREP010000004">
    <property type="protein sequence ID" value="MBO1317903.1"/>
    <property type="molecule type" value="Genomic_DNA"/>
</dbReference>
<evidence type="ECO:0000256" key="2">
    <source>
        <dbReference type="ARBA" id="ARBA00022485"/>
    </source>
</evidence>
<dbReference type="RefSeq" id="WP_207857404.1">
    <property type="nucleotide sequence ID" value="NZ_JAFREP010000004.1"/>
</dbReference>
<evidence type="ECO:0000256" key="1">
    <source>
        <dbReference type="ARBA" id="ARBA00022448"/>
    </source>
</evidence>
<sequence length="464" mass="53463">MNGQIPTREKMTTIGDGGKRFWLYPAKFTGEWLNRRRVMAVVLILFFFILPWIDINGSQAVLLDIADRKFAFFGLVLWPQDFSILWFFAAGTAILVLFLTAQWGRLWCGWACPQTVFLEHVFRRIEIWIEGDARQRRKLDQAPISVSKFSKKALKYVIFIAISSHFANTVLCYFVGTDQVLHMTFQDPRENWGWFTFMAFFNFMFFVDFAWFREQFCLIACPYGRFQSVLLDSDSMIVGYDYNRGEPRGKLRKNQERTEGDCIDCNRCVAVCPTGIDIRQGLQMECINCTACMDACDEIMFKVNKPPKLIRYTAIADLEGRVRRFMRPRVIVYLVLVLALYGAGTYLMLFNRGLKFQIVRPPGQSFTLSEADAVVSNHFEVKATNRSEAIWTVTTEVPAGFEVVTPRNPWEIPAEETATLPIFVRKQKTLFNTSGKERAVVTFRDERTGAVLYQTEVTLMGPAQ</sequence>
<evidence type="ECO:0000256" key="7">
    <source>
        <dbReference type="SAM" id="Phobius"/>
    </source>
</evidence>
<proteinExistence type="predicted"/>
<dbReference type="GO" id="GO:0051539">
    <property type="term" value="F:4 iron, 4 sulfur cluster binding"/>
    <property type="evidence" value="ECO:0007669"/>
    <property type="project" value="UniProtKB-KW"/>
</dbReference>
<keyword evidence="5" id="KW-0408">Iron</keyword>
<keyword evidence="2" id="KW-0004">4Fe-4S</keyword>
<dbReference type="Gene3D" id="3.30.70.20">
    <property type="match status" value="1"/>
</dbReference>
<feature type="transmembrane region" description="Helical" evidence="7">
    <location>
        <begin position="37"/>
        <end position="53"/>
    </location>
</feature>
<feature type="transmembrane region" description="Helical" evidence="7">
    <location>
        <begin position="156"/>
        <end position="176"/>
    </location>
</feature>
<dbReference type="InterPro" id="IPR051684">
    <property type="entry name" value="Electron_Trans/Redox"/>
</dbReference>
<evidence type="ECO:0000313" key="10">
    <source>
        <dbReference type="Proteomes" id="UP000664417"/>
    </source>
</evidence>
<dbReference type="InterPro" id="IPR017900">
    <property type="entry name" value="4Fe4S_Fe_S_CS"/>
</dbReference>
<dbReference type="SUPFAM" id="SSF54862">
    <property type="entry name" value="4Fe-4S ferredoxins"/>
    <property type="match status" value="1"/>
</dbReference>